<protein>
    <submittedName>
        <fullName evidence="4">Uncharacterized protein</fullName>
    </submittedName>
</protein>
<evidence type="ECO:0000313" key="5">
    <source>
        <dbReference type="Proteomes" id="UP000272015"/>
    </source>
</evidence>
<feature type="transmembrane region" description="Helical" evidence="2">
    <location>
        <begin position="576"/>
        <end position="595"/>
    </location>
</feature>
<accession>A0A3A5MIW9</accession>
<dbReference type="Proteomes" id="UP000272015">
    <property type="component" value="Unassembled WGS sequence"/>
</dbReference>
<feature type="signal peptide" evidence="3">
    <location>
        <begin position="1"/>
        <end position="21"/>
    </location>
</feature>
<feature type="compositionally biased region" description="Pro residues" evidence="1">
    <location>
        <begin position="331"/>
        <end position="351"/>
    </location>
</feature>
<comment type="caution">
    <text evidence="4">The sequence shown here is derived from an EMBL/GenBank/DDBJ whole genome shotgun (WGS) entry which is preliminary data.</text>
</comment>
<organism evidence="4 5">
    <name type="scientific">Cryobacterium melibiosiphilum</name>
    <dbReference type="NCBI Taxonomy" id="995039"/>
    <lineage>
        <taxon>Bacteria</taxon>
        <taxon>Bacillati</taxon>
        <taxon>Actinomycetota</taxon>
        <taxon>Actinomycetes</taxon>
        <taxon>Micrococcales</taxon>
        <taxon>Microbacteriaceae</taxon>
        <taxon>Cryobacterium</taxon>
    </lineage>
</organism>
<feature type="transmembrane region" description="Helical" evidence="2">
    <location>
        <begin position="670"/>
        <end position="693"/>
    </location>
</feature>
<evidence type="ECO:0000256" key="1">
    <source>
        <dbReference type="SAM" id="MobiDB-lite"/>
    </source>
</evidence>
<keyword evidence="5" id="KW-1185">Reference proteome</keyword>
<feature type="transmembrane region" description="Helical" evidence="2">
    <location>
        <begin position="714"/>
        <end position="739"/>
    </location>
</feature>
<keyword evidence="3" id="KW-0732">Signal</keyword>
<proteinExistence type="predicted"/>
<feature type="transmembrane region" description="Helical" evidence="2">
    <location>
        <begin position="883"/>
        <end position="900"/>
    </location>
</feature>
<keyword evidence="2" id="KW-1133">Transmembrane helix</keyword>
<sequence>MPALTLIGLLLAGGPVAAAFAATGNGTLALTVAGVDPPTGSIDVYAIDGETSGAYGVVLANLGSDPTWVRSYPADVGAALNGGPSVGAEGARAFPETSWLDFDAQTDPLGGDQQLQRDFTVTVPLETPRGKYIAALVLEQTEPPLGRVAAPVTEHRPVVFVNIHVGEGVEPAFSWAAPVYAADADGPYLEFQVANTGSSHVNPAGTLTVRDETDQSVGDVAALLGEVYSQRTALARVSLAQSLEPGDYTLAGELADLNSGVTAVDTVAFTVTGDVPTDVPTALPTARPTSLPLALVSSGPAEAPADGAAPAGLAASAVAPSATPTSTPTARPTPTPTPTPTASPAPAPNSTPPLAATDDSSASAFEFDLEVLLGATSATARVSVDGWGLEPGSGVQVFAFSTPQLVAEGYASGDGTFTASQSLPLDLPAGDHTLLVLGTGVAGSDGSAGAAIEQRTGFSISADGRVTSAAADAQASVPGSMRRIRVLPFAAVTPLDNPAAVIALTVPAMALLSMLALAGGTVFNRLGQRLNSQDAWESESTRRIDVKSGKLLASDAGWGDRLPIWNRRAFTRSDSGFRRVIAAAAGKSSLAASVLGDASALRAMAGSLALVLPLAGILLGLAAVVDVDGRAMPPGLVLFALIVGLGAIDALAGVLAMSVLWAGVLFSGGIVGSGSVLTLLGMTIITIVPSLVAQSFRSIRRRSPRTRAEWWERGIDLVVVPLVGAWATQKFVGALAGLSGYDLPITAHADSIAILVGGMLMLKTVVEEVATRFFPGRLVTVAPLHLPAASRAQVVASAVLQSGLFVLVSSAFVGLVWQVLLGALMFAAAIIAPLFETRFRNRPAVWQALPTELAVVAINLVFGILVTSLLIDSFGAGADVARMAFVVLPLPMMVIAALKLTGRAPAVGELKWFRRPHLAAVYRLGGLVLLAGAVGLAVST</sequence>
<evidence type="ECO:0000256" key="2">
    <source>
        <dbReference type="SAM" id="Phobius"/>
    </source>
</evidence>
<evidence type="ECO:0000313" key="4">
    <source>
        <dbReference type="EMBL" id="RJT87879.1"/>
    </source>
</evidence>
<feature type="compositionally biased region" description="Low complexity" evidence="1">
    <location>
        <begin position="297"/>
        <end position="330"/>
    </location>
</feature>
<keyword evidence="2" id="KW-0472">Membrane</keyword>
<keyword evidence="2" id="KW-0812">Transmembrane</keyword>
<dbReference type="AlphaFoldDB" id="A0A3A5MIW9"/>
<dbReference type="RefSeq" id="WP_119974974.1">
    <property type="nucleotide sequence ID" value="NZ_JBHSQA010000006.1"/>
</dbReference>
<dbReference type="EMBL" id="QZVS01000086">
    <property type="protein sequence ID" value="RJT87879.1"/>
    <property type="molecule type" value="Genomic_DNA"/>
</dbReference>
<feature type="transmembrane region" description="Helical" evidence="2">
    <location>
        <begin position="920"/>
        <end position="938"/>
    </location>
</feature>
<feature type="transmembrane region" description="Helical" evidence="2">
    <location>
        <begin position="853"/>
        <end position="871"/>
    </location>
</feature>
<reference evidence="4 5" key="1">
    <citation type="submission" date="2018-09" db="EMBL/GenBank/DDBJ databases">
        <title>Novel species of Cryobacterium.</title>
        <authorList>
            <person name="Liu Q."/>
            <person name="Xin Y.-H."/>
        </authorList>
    </citation>
    <scope>NUCLEOTIDE SEQUENCE [LARGE SCALE GENOMIC DNA]</scope>
    <source>
        <strain evidence="4 5">Hh39</strain>
    </source>
</reference>
<gene>
    <name evidence="4" type="ORF">D6T64_12295</name>
</gene>
<feature type="transmembrane region" description="Helical" evidence="2">
    <location>
        <begin position="806"/>
        <end position="832"/>
    </location>
</feature>
<feature type="region of interest" description="Disordered" evidence="1">
    <location>
        <begin position="297"/>
        <end position="359"/>
    </location>
</feature>
<feature type="transmembrane region" description="Helical" evidence="2">
    <location>
        <begin position="601"/>
        <end position="624"/>
    </location>
</feature>
<evidence type="ECO:0000256" key="3">
    <source>
        <dbReference type="SAM" id="SignalP"/>
    </source>
</evidence>
<feature type="chain" id="PRO_5017264243" evidence="3">
    <location>
        <begin position="22"/>
        <end position="940"/>
    </location>
</feature>
<name>A0A3A5MIW9_9MICO</name>
<dbReference type="OrthoDB" id="5124239at2"/>
<feature type="transmembrane region" description="Helical" evidence="2">
    <location>
        <begin position="499"/>
        <end position="523"/>
    </location>
</feature>
<feature type="transmembrane region" description="Helical" evidence="2">
    <location>
        <begin position="636"/>
        <end position="664"/>
    </location>
</feature>